<accession>A0A3N2BLJ0</accession>
<keyword evidence="2" id="KW-0472">Membrane</keyword>
<organism evidence="3 4">
    <name type="scientific">Plantibacter flavus</name>
    <dbReference type="NCBI Taxonomy" id="150123"/>
    <lineage>
        <taxon>Bacteria</taxon>
        <taxon>Bacillati</taxon>
        <taxon>Actinomycetota</taxon>
        <taxon>Actinomycetes</taxon>
        <taxon>Micrococcales</taxon>
        <taxon>Microbacteriaceae</taxon>
        <taxon>Plantibacter</taxon>
    </lineage>
</organism>
<feature type="transmembrane region" description="Helical" evidence="2">
    <location>
        <begin position="76"/>
        <end position="97"/>
    </location>
</feature>
<feature type="region of interest" description="Disordered" evidence="1">
    <location>
        <begin position="24"/>
        <end position="46"/>
    </location>
</feature>
<gene>
    <name evidence="3" type="ORF">EDD42_4083</name>
</gene>
<dbReference type="AlphaFoldDB" id="A0A3N2BLJ0"/>
<dbReference type="EMBL" id="RKHL01000002">
    <property type="protein sequence ID" value="ROR76130.1"/>
    <property type="molecule type" value="Genomic_DNA"/>
</dbReference>
<protein>
    <submittedName>
        <fullName evidence="3">Uncharacterized protein</fullName>
    </submittedName>
</protein>
<proteinExistence type="predicted"/>
<dbReference type="Proteomes" id="UP000266915">
    <property type="component" value="Unassembled WGS sequence"/>
</dbReference>
<sequence length="113" mass="11848">MSTPVSDARSLPFGVVSLSELRRNSAGARGPGPIVKLPSWETPSPASRQSFDEVLAVDTTVVAGDAGQHPNSARRAVLVASIAAVVLVPGTVIYLGLTWSSWNLLGLSELLPW</sequence>
<evidence type="ECO:0000313" key="4">
    <source>
        <dbReference type="Proteomes" id="UP000266915"/>
    </source>
</evidence>
<evidence type="ECO:0000256" key="2">
    <source>
        <dbReference type="SAM" id="Phobius"/>
    </source>
</evidence>
<keyword evidence="2" id="KW-1133">Transmembrane helix</keyword>
<keyword evidence="2" id="KW-0812">Transmembrane</keyword>
<evidence type="ECO:0000313" key="3">
    <source>
        <dbReference type="EMBL" id="ROR76130.1"/>
    </source>
</evidence>
<comment type="caution">
    <text evidence="3">The sequence shown here is derived from an EMBL/GenBank/DDBJ whole genome shotgun (WGS) entry which is preliminary data.</text>
</comment>
<keyword evidence="4" id="KW-1185">Reference proteome</keyword>
<evidence type="ECO:0000256" key="1">
    <source>
        <dbReference type="SAM" id="MobiDB-lite"/>
    </source>
</evidence>
<name>A0A3N2BLJ0_9MICO</name>
<reference evidence="3 4" key="1">
    <citation type="submission" date="2018-11" db="EMBL/GenBank/DDBJ databases">
        <title>Sequencing the genomes of 1000 actinobacteria strains.</title>
        <authorList>
            <person name="Klenk H.-P."/>
        </authorList>
    </citation>
    <scope>NUCLEOTIDE SEQUENCE [LARGE SCALE GENOMIC DNA]</scope>
    <source>
        <strain evidence="3 4">DSM 14012</strain>
    </source>
</reference>